<evidence type="ECO:0008006" key="4">
    <source>
        <dbReference type="Google" id="ProtNLM"/>
    </source>
</evidence>
<evidence type="ECO:0000256" key="1">
    <source>
        <dbReference type="SAM" id="Phobius"/>
    </source>
</evidence>
<keyword evidence="1" id="KW-0472">Membrane</keyword>
<reference evidence="2" key="2">
    <citation type="submission" date="2020-09" db="EMBL/GenBank/DDBJ databases">
        <authorList>
            <person name="Sun Q."/>
            <person name="Ohkuma M."/>
        </authorList>
    </citation>
    <scope>NUCLEOTIDE SEQUENCE</scope>
    <source>
        <strain evidence="2">JCM 3035</strain>
    </source>
</reference>
<organism evidence="2 3">
    <name type="scientific">Streptomyces flaveus</name>
    <dbReference type="NCBI Taxonomy" id="66370"/>
    <lineage>
        <taxon>Bacteria</taxon>
        <taxon>Bacillati</taxon>
        <taxon>Actinomycetota</taxon>
        <taxon>Actinomycetes</taxon>
        <taxon>Kitasatosporales</taxon>
        <taxon>Streptomycetaceae</taxon>
        <taxon>Streptomyces</taxon>
        <taxon>Streptomyces aurantiacus group</taxon>
    </lineage>
</organism>
<keyword evidence="3" id="KW-1185">Reference proteome</keyword>
<evidence type="ECO:0000313" key="3">
    <source>
        <dbReference type="Proteomes" id="UP000637788"/>
    </source>
</evidence>
<gene>
    <name evidence="2" type="ORF">GCM10010094_26620</name>
</gene>
<keyword evidence="1" id="KW-0812">Transmembrane</keyword>
<name>A0A917QRK6_9ACTN</name>
<sequence>MIRTVFIAPPGTKVTRWPYNPEADEQGIDQPCGTNDHGRSYFCAEWASVGQDCFYEFTLRITSEDSRSGRVAVSSMNTGYAPDAPRLKDPERGNTVPVQIAENDGVSGWAVAAGILAIVGSVLLVVRYRRRKISPSGPAKTA</sequence>
<protein>
    <recommendedName>
        <fullName evidence="4">LPXTG cell wall anchor domain-containing protein</fullName>
    </recommendedName>
</protein>
<keyword evidence="1" id="KW-1133">Transmembrane helix</keyword>
<dbReference type="Proteomes" id="UP000637788">
    <property type="component" value="Unassembled WGS sequence"/>
</dbReference>
<proteinExistence type="predicted"/>
<dbReference type="EMBL" id="BMPQ01000005">
    <property type="protein sequence ID" value="GGK64333.1"/>
    <property type="molecule type" value="Genomic_DNA"/>
</dbReference>
<reference evidence="2" key="1">
    <citation type="journal article" date="2014" name="Int. J. Syst. Evol. Microbiol.">
        <title>Complete genome sequence of Corynebacterium casei LMG S-19264T (=DSM 44701T), isolated from a smear-ripened cheese.</title>
        <authorList>
            <consortium name="US DOE Joint Genome Institute (JGI-PGF)"/>
            <person name="Walter F."/>
            <person name="Albersmeier A."/>
            <person name="Kalinowski J."/>
            <person name="Ruckert C."/>
        </authorList>
    </citation>
    <scope>NUCLEOTIDE SEQUENCE</scope>
    <source>
        <strain evidence="2">JCM 3035</strain>
    </source>
</reference>
<feature type="transmembrane region" description="Helical" evidence="1">
    <location>
        <begin position="106"/>
        <end position="126"/>
    </location>
</feature>
<evidence type="ECO:0000313" key="2">
    <source>
        <dbReference type="EMBL" id="GGK64333.1"/>
    </source>
</evidence>
<dbReference type="AlphaFoldDB" id="A0A917QRK6"/>
<comment type="caution">
    <text evidence="2">The sequence shown here is derived from an EMBL/GenBank/DDBJ whole genome shotgun (WGS) entry which is preliminary data.</text>
</comment>
<accession>A0A917QRK6</accession>